<name>A0AAN9V1A0_9PEZI</name>
<comment type="caution">
    <text evidence="1">The sequence shown here is derived from an EMBL/GenBank/DDBJ whole genome shotgun (WGS) entry which is preliminary data.</text>
</comment>
<sequence>MSSRDREAAKNQAKKEIIEANFPQLLRGDAQLWYTAQLDPVSKQIMHGSIDMALAKIIDKFRPDPAQALEYLSSAETKILEDIQDFRVDSDYDPSKLTQTIQLPQLELLEAVRIYGSSQAGFGSYPKQLEYQIRLCGLIWYATKSKIVPRFWKDYFNIMGTLSPSTKILPGCGLRRLQGSCGAGYKCATDTTLCTFQVRGKFNS</sequence>
<keyword evidence="2" id="KW-1185">Reference proteome</keyword>
<reference evidence="1 2" key="1">
    <citation type="submission" date="2024-02" db="EMBL/GenBank/DDBJ databases">
        <title>De novo assembly and annotation of 12 fungi associated with fruit tree decline syndrome in Ontario, Canada.</title>
        <authorList>
            <person name="Sulman M."/>
            <person name="Ellouze W."/>
            <person name="Ilyukhin E."/>
        </authorList>
    </citation>
    <scope>NUCLEOTIDE SEQUENCE [LARGE SCALE GENOMIC DNA]</scope>
    <source>
        <strain evidence="1 2">M11/M66-122</strain>
    </source>
</reference>
<dbReference type="EMBL" id="JAKJXP020000046">
    <property type="protein sequence ID" value="KAK7751703.1"/>
    <property type="molecule type" value="Genomic_DNA"/>
</dbReference>
<dbReference type="AlphaFoldDB" id="A0AAN9V1A0"/>
<organism evidence="1 2">
    <name type="scientific">Diatrype stigma</name>
    <dbReference type="NCBI Taxonomy" id="117547"/>
    <lineage>
        <taxon>Eukaryota</taxon>
        <taxon>Fungi</taxon>
        <taxon>Dikarya</taxon>
        <taxon>Ascomycota</taxon>
        <taxon>Pezizomycotina</taxon>
        <taxon>Sordariomycetes</taxon>
        <taxon>Xylariomycetidae</taxon>
        <taxon>Xylariales</taxon>
        <taxon>Diatrypaceae</taxon>
        <taxon>Diatrype</taxon>
    </lineage>
</organism>
<evidence type="ECO:0000313" key="1">
    <source>
        <dbReference type="EMBL" id="KAK7751703.1"/>
    </source>
</evidence>
<proteinExistence type="predicted"/>
<dbReference type="Proteomes" id="UP001320420">
    <property type="component" value="Unassembled WGS sequence"/>
</dbReference>
<accession>A0AAN9V1A0</accession>
<gene>
    <name evidence="1" type="ORF">SLS62_006364</name>
</gene>
<protein>
    <submittedName>
        <fullName evidence="1">Uncharacterized protein</fullName>
    </submittedName>
</protein>
<evidence type="ECO:0000313" key="2">
    <source>
        <dbReference type="Proteomes" id="UP001320420"/>
    </source>
</evidence>